<dbReference type="GO" id="GO:0005634">
    <property type="term" value="C:nucleus"/>
    <property type="evidence" value="ECO:0007669"/>
    <property type="project" value="TreeGrafter"/>
</dbReference>
<comment type="caution">
    <text evidence="4">The sequence shown here is derived from an EMBL/GenBank/DDBJ whole genome shotgun (WGS) entry which is preliminary data.</text>
</comment>
<organism evidence="4 5">
    <name type="scientific">Popillia japonica</name>
    <name type="common">Japanese beetle</name>
    <dbReference type="NCBI Taxonomy" id="7064"/>
    <lineage>
        <taxon>Eukaryota</taxon>
        <taxon>Metazoa</taxon>
        <taxon>Ecdysozoa</taxon>
        <taxon>Arthropoda</taxon>
        <taxon>Hexapoda</taxon>
        <taxon>Insecta</taxon>
        <taxon>Pterygota</taxon>
        <taxon>Neoptera</taxon>
        <taxon>Endopterygota</taxon>
        <taxon>Coleoptera</taxon>
        <taxon>Polyphaga</taxon>
        <taxon>Scarabaeiformia</taxon>
        <taxon>Scarabaeidae</taxon>
        <taxon>Rutelinae</taxon>
        <taxon>Popillia</taxon>
    </lineage>
</organism>
<dbReference type="InterPro" id="IPR024372">
    <property type="entry name" value="Ecm29_N"/>
</dbReference>
<dbReference type="GO" id="GO:0043248">
    <property type="term" value="P:proteasome assembly"/>
    <property type="evidence" value="ECO:0007669"/>
    <property type="project" value="InterPro"/>
</dbReference>
<evidence type="ECO:0000256" key="2">
    <source>
        <dbReference type="SAM" id="MobiDB-lite"/>
    </source>
</evidence>
<dbReference type="InterPro" id="IPR016024">
    <property type="entry name" value="ARM-type_fold"/>
</dbReference>
<feature type="domain" description="Proteasome component Ecm29 N-terminal" evidence="3">
    <location>
        <begin position="11"/>
        <end position="218"/>
    </location>
</feature>
<dbReference type="PANTHER" id="PTHR23346:SF19">
    <property type="entry name" value="PROTEASOME ADAPTER AND SCAFFOLD PROTEIN ECM29"/>
    <property type="match status" value="1"/>
</dbReference>
<dbReference type="Proteomes" id="UP001458880">
    <property type="component" value="Unassembled WGS sequence"/>
</dbReference>
<evidence type="ECO:0000259" key="3">
    <source>
        <dbReference type="Pfam" id="PF13001"/>
    </source>
</evidence>
<dbReference type="GO" id="GO:0000502">
    <property type="term" value="C:proteasome complex"/>
    <property type="evidence" value="ECO:0007669"/>
    <property type="project" value="UniProtKB-KW"/>
</dbReference>
<evidence type="ECO:0000256" key="1">
    <source>
        <dbReference type="ARBA" id="ARBA00022737"/>
    </source>
</evidence>
<keyword evidence="4" id="KW-0647">Proteasome</keyword>
<dbReference type="GO" id="GO:0005737">
    <property type="term" value="C:cytoplasm"/>
    <property type="evidence" value="ECO:0007669"/>
    <property type="project" value="TreeGrafter"/>
</dbReference>
<keyword evidence="5" id="KW-1185">Reference proteome</keyword>
<dbReference type="Pfam" id="PF13001">
    <property type="entry name" value="ECM29_N"/>
    <property type="match status" value="1"/>
</dbReference>
<dbReference type="SUPFAM" id="SSF48371">
    <property type="entry name" value="ARM repeat"/>
    <property type="match status" value="1"/>
</dbReference>
<evidence type="ECO:0000313" key="5">
    <source>
        <dbReference type="Proteomes" id="UP001458880"/>
    </source>
</evidence>
<proteinExistence type="predicted"/>
<gene>
    <name evidence="4" type="ORF">QE152_g5789</name>
</gene>
<protein>
    <submittedName>
        <fullName evidence="4">Proteasome stabiliser</fullName>
    </submittedName>
</protein>
<feature type="region of interest" description="Disordered" evidence="2">
    <location>
        <begin position="186"/>
        <end position="208"/>
    </location>
</feature>
<accession>A0AAW1MP35</accession>
<dbReference type="GO" id="GO:0036503">
    <property type="term" value="P:ERAD pathway"/>
    <property type="evidence" value="ECO:0007669"/>
    <property type="project" value="TreeGrafter"/>
</dbReference>
<keyword evidence="1" id="KW-0677">Repeat</keyword>
<reference evidence="4 5" key="1">
    <citation type="journal article" date="2024" name="BMC Genomics">
        <title>De novo assembly and annotation of Popillia japonica's genome with initial clues to its potential as an invasive pest.</title>
        <authorList>
            <person name="Cucini C."/>
            <person name="Boschi S."/>
            <person name="Funari R."/>
            <person name="Cardaioli E."/>
            <person name="Iannotti N."/>
            <person name="Marturano G."/>
            <person name="Paoli F."/>
            <person name="Bruttini M."/>
            <person name="Carapelli A."/>
            <person name="Frati F."/>
            <person name="Nardi F."/>
        </authorList>
    </citation>
    <scope>NUCLEOTIDE SEQUENCE [LARGE SCALE GENOMIC DNA]</scope>
    <source>
        <strain evidence="4">DMR45628</strain>
    </source>
</reference>
<dbReference type="GO" id="GO:0060090">
    <property type="term" value="F:molecular adaptor activity"/>
    <property type="evidence" value="ECO:0007669"/>
    <property type="project" value="InterPro"/>
</dbReference>
<name>A0AAW1MP35_POPJA</name>
<sequence>MAGAVDELVLLERVFLRVGSAETDEQLQNVVSKFLPPVLLKLSSQQEGVRKKVMELLVHINKRIKTRPMVRLPVDALLVQYQDPSASSFVINFTIIYIKMGFPRLTVEEQTELVPIMLNALDSKPQSHQDSLLLLIIPLLGKLKIPTDPVKRASLFGLNEKPHISKYLLGLLLDMLLLPYGALSPQQSENQGSTNDVSMPVPPGMSEYTFKRVTNENPLRPGIRADKIRNA</sequence>
<feature type="compositionally biased region" description="Polar residues" evidence="2">
    <location>
        <begin position="186"/>
        <end position="197"/>
    </location>
</feature>
<evidence type="ECO:0000313" key="4">
    <source>
        <dbReference type="EMBL" id="KAK9746869.1"/>
    </source>
</evidence>
<dbReference type="PANTHER" id="PTHR23346">
    <property type="entry name" value="TRANSLATIONAL ACTIVATOR GCN1-RELATED"/>
    <property type="match status" value="1"/>
</dbReference>
<dbReference type="EMBL" id="JASPKY010000036">
    <property type="protein sequence ID" value="KAK9746869.1"/>
    <property type="molecule type" value="Genomic_DNA"/>
</dbReference>
<dbReference type="AlphaFoldDB" id="A0AAW1MP35"/>